<dbReference type="Pfam" id="PF09335">
    <property type="entry name" value="VTT_dom"/>
    <property type="match status" value="1"/>
</dbReference>
<dbReference type="STRING" id="933084.A0A067PFN9"/>
<evidence type="ECO:0000256" key="8">
    <source>
        <dbReference type="ARBA" id="ARBA00023034"/>
    </source>
</evidence>
<dbReference type="EMBL" id="KL197738">
    <property type="protein sequence ID" value="KDQ52660.1"/>
    <property type="molecule type" value="Genomic_DNA"/>
</dbReference>
<feature type="transmembrane region" description="Helical" evidence="10">
    <location>
        <begin position="266"/>
        <end position="286"/>
    </location>
</feature>
<feature type="transmembrane region" description="Helical" evidence="10">
    <location>
        <begin position="121"/>
        <end position="139"/>
    </location>
</feature>
<reference evidence="13" key="1">
    <citation type="journal article" date="2014" name="Proc. Natl. Acad. Sci. U.S.A.">
        <title>Extensive sampling of basidiomycete genomes demonstrates inadequacy of the white-rot/brown-rot paradigm for wood decay fungi.</title>
        <authorList>
            <person name="Riley R."/>
            <person name="Salamov A.A."/>
            <person name="Brown D.W."/>
            <person name="Nagy L.G."/>
            <person name="Floudas D."/>
            <person name="Held B.W."/>
            <person name="Levasseur A."/>
            <person name="Lombard V."/>
            <person name="Morin E."/>
            <person name="Otillar R."/>
            <person name="Lindquist E.A."/>
            <person name="Sun H."/>
            <person name="LaButti K.M."/>
            <person name="Schmutz J."/>
            <person name="Jabbour D."/>
            <person name="Luo H."/>
            <person name="Baker S.E."/>
            <person name="Pisabarro A.G."/>
            <person name="Walton J.D."/>
            <person name="Blanchette R.A."/>
            <person name="Henrissat B."/>
            <person name="Martin F."/>
            <person name="Cullen D."/>
            <person name="Hibbett D.S."/>
            <person name="Grigoriev I.V."/>
        </authorList>
    </citation>
    <scope>NUCLEOTIDE SEQUENCE [LARGE SCALE GENOMIC DNA]</scope>
    <source>
        <strain evidence="13">MUCL 33604</strain>
    </source>
</reference>
<accession>A0A067PFN9</accession>
<feature type="domain" description="VTT" evidence="11">
    <location>
        <begin position="138"/>
        <end position="250"/>
    </location>
</feature>
<dbReference type="InterPro" id="IPR032816">
    <property type="entry name" value="VTT_dom"/>
</dbReference>
<evidence type="ECO:0000256" key="4">
    <source>
        <dbReference type="ARBA" id="ARBA00013533"/>
    </source>
</evidence>
<dbReference type="AlphaFoldDB" id="A0A067PFN9"/>
<dbReference type="HOGENOM" id="CLU_021545_1_0_1"/>
<evidence type="ECO:0000256" key="3">
    <source>
        <dbReference type="ARBA" id="ARBA00008640"/>
    </source>
</evidence>
<evidence type="ECO:0000256" key="7">
    <source>
        <dbReference type="ARBA" id="ARBA00022989"/>
    </source>
</evidence>
<keyword evidence="9 10" id="KW-0472">Membrane</keyword>
<comment type="subcellular location">
    <subcellularLocation>
        <location evidence="2">Golgi apparatus membrane</location>
        <topology evidence="2">Multi-pass membrane protein</topology>
    </subcellularLocation>
</comment>
<keyword evidence="7 10" id="KW-1133">Transmembrane helix</keyword>
<dbReference type="FunCoup" id="A0A067PFN9">
    <property type="interactions" value="27"/>
</dbReference>
<feature type="transmembrane region" description="Helical" evidence="10">
    <location>
        <begin position="145"/>
        <end position="169"/>
    </location>
</feature>
<dbReference type="PANTHER" id="PTHR47549">
    <property type="entry name" value="GOLGI APPARATUS MEMBRANE PROTEIN TVP38-RELATED"/>
    <property type="match status" value="1"/>
</dbReference>
<evidence type="ECO:0000256" key="6">
    <source>
        <dbReference type="ARBA" id="ARBA00022692"/>
    </source>
</evidence>
<dbReference type="InParanoid" id="A0A067PFN9"/>
<dbReference type="Proteomes" id="UP000027265">
    <property type="component" value="Unassembled WGS sequence"/>
</dbReference>
<evidence type="ECO:0000256" key="10">
    <source>
        <dbReference type="SAM" id="Phobius"/>
    </source>
</evidence>
<comment type="similarity">
    <text evidence="3">Belongs to the TVP38/TMEM64 family.</text>
</comment>
<organism evidence="12 13">
    <name type="scientific">Jaapia argillacea MUCL 33604</name>
    <dbReference type="NCBI Taxonomy" id="933084"/>
    <lineage>
        <taxon>Eukaryota</taxon>
        <taxon>Fungi</taxon>
        <taxon>Dikarya</taxon>
        <taxon>Basidiomycota</taxon>
        <taxon>Agaricomycotina</taxon>
        <taxon>Agaricomycetes</taxon>
        <taxon>Agaricomycetidae</taxon>
        <taxon>Jaapiales</taxon>
        <taxon>Jaapiaceae</taxon>
        <taxon>Jaapia</taxon>
    </lineage>
</organism>
<dbReference type="GO" id="GO:0000139">
    <property type="term" value="C:Golgi membrane"/>
    <property type="evidence" value="ECO:0007669"/>
    <property type="project" value="UniProtKB-SubCell"/>
</dbReference>
<evidence type="ECO:0000256" key="9">
    <source>
        <dbReference type="ARBA" id="ARBA00023136"/>
    </source>
</evidence>
<dbReference type="InterPro" id="IPR051076">
    <property type="entry name" value="Golgi_membrane_TVP38/TMEM64"/>
</dbReference>
<evidence type="ECO:0000313" key="13">
    <source>
        <dbReference type="Proteomes" id="UP000027265"/>
    </source>
</evidence>
<comment type="function">
    <text evidence="1">Golgi membrane protein involved in vesicular trafficking and spindle migration.</text>
</comment>
<dbReference type="OrthoDB" id="166803at2759"/>
<evidence type="ECO:0000313" key="12">
    <source>
        <dbReference type="EMBL" id="KDQ52660.1"/>
    </source>
</evidence>
<keyword evidence="13" id="KW-1185">Reference proteome</keyword>
<feature type="transmembrane region" description="Helical" evidence="10">
    <location>
        <begin position="82"/>
        <end position="101"/>
    </location>
</feature>
<keyword evidence="6 10" id="KW-0812">Transmembrane</keyword>
<protein>
    <recommendedName>
        <fullName evidence="4">Golgi apparatus membrane protein TVP38</fullName>
    </recommendedName>
    <alternativeName>
        <fullName evidence="5">Golgi apparatus membrane protein tvp38</fullName>
    </alternativeName>
</protein>
<dbReference type="PANTHER" id="PTHR47549:SF2">
    <property type="entry name" value="GOLGI APPARATUS MEMBRANE PROTEIN TVP38"/>
    <property type="match status" value="1"/>
</dbReference>
<sequence>MSSYSYVPAVQYGVQPDVYPPPPPVYMSDPGQHPLTQYADNCANLVRTPSPTPSEIEALNDDGSNWWRKYLDPGYWKDWKHILQGLVIVLLVGFIIAFYIFNDQIVNALQPAINWMKNLHLGWLIPIGIFIVISFPPILAILCGLVWGIGIGFAIVAAGGLLGEIANFFTFKYSCKARSAKLEATSIFYASLSQIVKQGGLKIALIVRYSAVPSHFTTVVFATCGMSFTTFIIAAVLSLPKMLVHVFIGVSLSASNAGNDSKRLRILNIVVVIAFVIITIVAMKYIKKRLAEVTPAVVYARRKARQIKETTSLSSV</sequence>
<evidence type="ECO:0000256" key="5">
    <source>
        <dbReference type="ARBA" id="ARBA00020673"/>
    </source>
</evidence>
<gene>
    <name evidence="12" type="ORF">JAAARDRAFT_72915</name>
</gene>
<evidence type="ECO:0000256" key="1">
    <source>
        <dbReference type="ARBA" id="ARBA00002978"/>
    </source>
</evidence>
<keyword evidence="8" id="KW-0333">Golgi apparatus</keyword>
<name>A0A067PFN9_9AGAM</name>
<evidence type="ECO:0000256" key="2">
    <source>
        <dbReference type="ARBA" id="ARBA00004653"/>
    </source>
</evidence>
<evidence type="ECO:0000259" key="11">
    <source>
        <dbReference type="Pfam" id="PF09335"/>
    </source>
</evidence>
<proteinExistence type="inferred from homology"/>